<dbReference type="RefSeq" id="WP_131498026.1">
    <property type="nucleotide sequence ID" value="NZ_SJKC01000003.1"/>
</dbReference>
<dbReference type="EMBL" id="SJKC01000003">
    <property type="protein sequence ID" value="TCC36182.1"/>
    <property type="molecule type" value="Genomic_DNA"/>
</dbReference>
<dbReference type="InterPro" id="IPR000600">
    <property type="entry name" value="ROK"/>
</dbReference>
<comment type="similarity">
    <text evidence="1">Belongs to the ROK (NagC/XylR) family.</text>
</comment>
<dbReference type="PANTHER" id="PTHR18964">
    <property type="entry name" value="ROK (REPRESSOR, ORF, KINASE) FAMILY"/>
    <property type="match status" value="1"/>
</dbReference>
<sequence length="296" mass="29382">MILVADIGGTKLAATRVAADGPAVDLRQTPTPAGQGALGVVDATVALLGSLRQPDDIAVAISTAGVVDTSTGTVLAATSSIPGWGGTRLAALVSERLGLPTWVLGDGNAFGIGLSLEYNATNLLALVVGTGVGGSLIVAGEPVLGAHHAGGHLGHIVVPEAAGMPCPCGRTGHLEAVASGHGILAWYHTHGGDPAVTTTRDLIDRPADERSKAALTTGGTALGAAAGGLVNAVDPELVVIAGSVARAGEPWASALRSAYENTLIPSVSATRLEISTAGAETALRGAAHYVMRRMSA</sequence>
<dbReference type="InterPro" id="IPR043129">
    <property type="entry name" value="ATPase_NBD"/>
</dbReference>
<dbReference type="Pfam" id="PF00480">
    <property type="entry name" value="ROK"/>
    <property type="match status" value="1"/>
</dbReference>
<accession>A0A4V2M4J2</accession>
<proteinExistence type="inferred from homology"/>
<evidence type="ECO:0000313" key="3">
    <source>
        <dbReference type="Proteomes" id="UP000294225"/>
    </source>
</evidence>
<reference evidence="2 3" key="1">
    <citation type="submission" date="2019-02" db="EMBL/GenBank/DDBJ databases">
        <title>Kribbella capetownensis sp. nov. and Kribbella speibonae sp. nov., isolated from soil.</title>
        <authorList>
            <person name="Curtis S.M."/>
            <person name="Norton I."/>
            <person name="Everest G.J."/>
            <person name="Meyers P.R."/>
        </authorList>
    </citation>
    <scope>NUCLEOTIDE SEQUENCE [LARGE SCALE GENOMIC DNA]</scope>
    <source>
        <strain evidence="2 3">YM55</strain>
    </source>
</reference>
<comment type="caution">
    <text evidence="2">The sequence shown here is derived from an EMBL/GenBank/DDBJ whole genome shotgun (WGS) entry which is preliminary data.</text>
</comment>
<evidence type="ECO:0000313" key="2">
    <source>
        <dbReference type="EMBL" id="TCC36182.1"/>
    </source>
</evidence>
<dbReference type="SUPFAM" id="SSF53067">
    <property type="entry name" value="Actin-like ATPase domain"/>
    <property type="match status" value="1"/>
</dbReference>
<gene>
    <name evidence="2" type="ORF">E0H92_26325</name>
</gene>
<dbReference type="AlphaFoldDB" id="A0A4V2M4J2"/>
<evidence type="ECO:0000256" key="1">
    <source>
        <dbReference type="ARBA" id="ARBA00006479"/>
    </source>
</evidence>
<name>A0A4V2M4J2_9ACTN</name>
<dbReference type="Proteomes" id="UP000294225">
    <property type="component" value="Unassembled WGS sequence"/>
</dbReference>
<dbReference type="Gene3D" id="3.30.420.40">
    <property type="match status" value="2"/>
</dbReference>
<organism evidence="2 3">
    <name type="scientific">Kribbella speibonae</name>
    <dbReference type="NCBI Taxonomy" id="1572660"/>
    <lineage>
        <taxon>Bacteria</taxon>
        <taxon>Bacillati</taxon>
        <taxon>Actinomycetota</taxon>
        <taxon>Actinomycetes</taxon>
        <taxon>Propionibacteriales</taxon>
        <taxon>Kribbellaceae</taxon>
        <taxon>Kribbella</taxon>
    </lineage>
</organism>
<protein>
    <submittedName>
        <fullName evidence="2">ROK family protein</fullName>
    </submittedName>
</protein>
<dbReference type="PANTHER" id="PTHR18964:SF169">
    <property type="entry name" value="N-ACETYLMANNOSAMINE KINASE"/>
    <property type="match status" value="1"/>
</dbReference>